<dbReference type="RefSeq" id="XP_018210082.1">
    <property type="nucleotide sequence ID" value="XM_018354762.1"/>
</dbReference>
<accession>A0A1B7SF76</accession>
<proteinExistence type="predicted"/>
<gene>
    <name evidence="1" type="ORF">OGATHE_003918</name>
</gene>
<reference evidence="1" key="2">
    <citation type="submission" date="2021-01" db="EMBL/GenBank/DDBJ databases">
        <authorList>
            <person name="Schikora-Tamarit M.A."/>
        </authorList>
    </citation>
    <scope>NUCLEOTIDE SEQUENCE</scope>
    <source>
        <strain evidence="1">NCAIM Y.01608</strain>
    </source>
</reference>
<organism evidence="1 2">
    <name type="scientific">Ogataea polymorpha</name>
    <dbReference type="NCBI Taxonomy" id="460523"/>
    <lineage>
        <taxon>Eukaryota</taxon>
        <taxon>Fungi</taxon>
        <taxon>Dikarya</taxon>
        <taxon>Ascomycota</taxon>
        <taxon>Saccharomycotina</taxon>
        <taxon>Pichiomycetes</taxon>
        <taxon>Pichiales</taxon>
        <taxon>Pichiaceae</taxon>
        <taxon>Ogataea</taxon>
    </lineage>
</organism>
<keyword evidence="2" id="KW-1185">Reference proteome</keyword>
<evidence type="ECO:0000313" key="2">
    <source>
        <dbReference type="Proteomes" id="UP000788993"/>
    </source>
</evidence>
<comment type="caution">
    <text evidence="1">The sequence shown here is derived from an EMBL/GenBank/DDBJ whole genome shotgun (WGS) entry which is preliminary data.</text>
</comment>
<dbReference type="EMBL" id="JAEUBD010001178">
    <property type="protein sequence ID" value="KAH3665103.1"/>
    <property type="molecule type" value="Genomic_DNA"/>
</dbReference>
<dbReference type="Pfam" id="PF08643">
    <property type="entry name" value="DUF1776"/>
    <property type="match status" value="1"/>
</dbReference>
<sequence>MPDFADSVFDISNIVFQTSKNLISKSYDHIRNIWIDTTPPPAPVHHSAIRTSINQFSRLDLKTVFLATVLGGIGTYRYLRHSKTQRRARLLSNGRRFEAVLIVGPPTSVVVQKLVNDLNRRGYIVYVTVTNEAEVKAIESERDADIKPLLLNFDSPLTIRTSLLRLASILETPELAHTGDDSESYFLHFKGALIISDYFKYPKYSKLAEIEPRDFNAMIQNQFLKINALLQNGLISALQESNIRRNEIEKFNGVNISECPSKLIFVNFFPISTKEKRRLFLDFTLDINNLLFEYTYKENRKNYFGIPYILPNKNPDYINITKLQVNFHQDEESRLLSSGIDMLKLRSMFTGTRNKKITSRKFHHQVFDLLNTNSLKKTYTINT</sequence>
<dbReference type="InterPro" id="IPR013952">
    <property type="entry name" value="DUF1776_fun"/>
</dbReference>
<evidence type="ECO:0000313" key="1">
    <source>
        <dbReference type="EMBL" id="KAH3665103.1"/>
    </source>
</evidence>
<reference evidence="1" key="1">
    <citation type="journal article" date="2021" name="Open Biol.">
        <title>Shared evolutionary footprints suggest mitochondrial oxidative damage underlies multiple complex I losses in fungi.</title>
        <authorList>
            <person name="Schikora-Tamarit M.A."/>
            <person name="Marcet-Houben M."/>
            <person name="Nosek J."/>
            <person name="Gabaldon T."/>
        </authorList>
    </citation>
    <scope>NUCLEOTIDE SEQUENCE</scope>
    <source>
        <strain evidence="1">NCAIM Y.01608</strain>
    </source>
</reference>
<protein>
    <submittedName>
        <fullName evidence="1">Uncharacterized protein</fullName>
    </submittedName>
</protein>
<dbReference type="AlphaFoldDB" id="A0A1B7SF76"/>
<name>A0A1B7SF76_9ASCO</name>
<dbReference type="Proteomes" id="UP000788993">
    <property type="component" value="Unassembled WGS sequence"/>
</dbReference>